<comment type="catalytic activity">
    <reaction evidence="9 10">
        <text>uridine(1498) in 16S rRNA + S-adenosyl-L-methionine = N(3)-methyluridine(1498) in 16S rRNA + S-adenosyl-L-homocysteine + H(+)</text>
        <dbReference type="Rhea" id="RHEA:42920"/>
        <dbReference type="Rhea" id="RHEA-COMP:10283"/>
        <dbReference type="Rhea" id="RHEA-COMP:10284"/>
        <dbReference type="ChEBI" id="CHEBI:15378"/>
        <dbReference type="ChEBI" id="CHEBI:57856"/>
        <dbReference type="ChEBI" id="CHEBI:59789"/>
        <dbReference type="ChEBI" id="CHEBI:65315"/>
        <dbReference type="ChEBI" id="CHEBI:74502"/>
        <dbReference type="EC" id="2.1.1.193"/>
    </reaction>
</comment>
<evidence type="ECO:0000256" key="5">
    <source>
        <dbReference type="ARBA" id="ARBA00022603"/>
    </source>
</evidence>
<evidence type="ECO:0000256" key="8">
    <source>
        <dbReference type="ARBA" id="ARBA00025699"/>
    </source>
</evidence>
<comment type="function">
    <text evidence="8 10">Specifically methylates the N3 position of the uracil ring of uridine 1498 (m3U1498) in 16S rRNA. Acts on the fully assembled 30S ribosomal subunit.</text>
</comment>
<feature type="domain" description="Ribosomal RNA small subunit methyltransferase E methyltransferase" evidence="11">
    <location>
        <begin position="72"/>
        <end position="226"/>
    </location>
</feature>
<dbReference type="PANTHER" id="PTHR30027:SF3">
    <property type="entry name" value="16S RRNA (URACIL(1498)-N(3))-METHYLTRANSFERASE"/>
    <property type="match status" value="1"/>
</dbReference>
<proteinExistence type="inferred from homology"/>
<gene>
    <name evidence="13" type="ORF">C9994_10865</name>
</gene>
<dbReference type="InterPro" id="IPR006700">
    <property type="entry name" value="RsmE"/>
</dbReference>
<dbReference type="InterPro" id="IPR015947">
    <property type="entry name" value="PUA-like_sf"/>
</dbReference>
<reference evidence="13 14" key="1">
    <citation type="submission" date="2018-03" db="EMBL/GenBank/DDBJ databases">
        <title>Cross-interface Injection: A General Nanoliter Liquid Handling Method Applied to Single Cells Genome Amplification Automated Nanoliter Liquid Handling Applied to Single Cell Multiple Displacement Amplification.</title>
        <authorList>
            <person name="Yun J."/>
            <person name="Xu P."/>
            <person name="Xu J."/>
            <person name="Dai X."/>
            <person name="Wang Y."/>
            <person name="Zheng X."/>
            <person name="Cao C."/>
            <person name="Yi Q."/>
            <person name="Zhu Y."/>
            <person name="Wang L."/>
            <person name="Dong Z."/>
            <person name="Huang Y."/>
            <person name="Huang L."/>
            <person name="Du W."/>
        </authorList>
    </citation>
    <scope>NUCLEOTIDE SEQUENCE [LARGE SCALE GENOMIC DNA]</scope>
    <source>
        <strain evidence="13 14">Z-D1-2</strain>
    </source>
</reference>
<evidence type="ECO:0000313" key="13">
    <source>
        <dbReference type="EMBL" id="PTB95635.1"/>
    </source>
</evidence>
<dbReference type="SUPFAM" id="SSF88697">
    <property type="entry name" value="PUA domain-like"/>
    <property type="match status" value="1"/>
</dbReference>
<keyword evidence="7 10" id="KW-0949">S-adenosyl-L-methionine</keyword>
<keyword evidence="6 10" id="KW-0808">Transferase</keyword>
<keyword evidence="5 10" id="KW-0489">Methyltransferase</keyword>
<protein>
    <recommendedName>
        <fullName evidence="10">Ribosomal RNA small subunit methyltransferase E</fullName>
        <ecNumber evidence="10">2.1.1.193</ecNumber>
    </recommendedName>
</protein>
<dbReference type="NCBIfam" id="TIGR00046">
    <property type="entry name" value="RsmE family RNA methyltransferase"/>
    <property type="match status" value="1"/>
</dbReference>
<comment type="similarity">
    <text evidence="2 10">Belongs to the RNA methyltransferase RsmE family.</text>
</comment>
<evidence type="ECO:0000256" key="2">
    <source>
        <dbReference type="ARBA" id="ARBA00005528"/>
    </source>
</evidence>
<dbReference type="InterPro" id="IPR029026">
    <property type="entry name" value="tRNA_m1G_MTases_N"/>
</dbReference>
<accession>A0A2T4DP99</accession>
<evidence type="ECO:0000256" key="10">
    <source>
        <dbReference type="PIRNR" id="PIRNR015601"/>
    </source>
</evidence>
<evidence type="ECO:0000256" key="4">
    <source>
        <dbReference type="ARBA" id="ARBA00022552"/>
    </source>
</evidence>
<dbReference type="Gene3D" id="3.40.1280.10">
    <property type="match status" value="1"/>
</dbReference>
<dbReference type="InterPro" id="IPR046886">
    <property type="entry name" value="RsmE_MTase_dom"/>
</dbReference>
<keyword evidence="4 10" id="KW-0698">rRNA processing</keyword>
<dbReference type="EMBL" id="PYVU01000098">
    <property type="protein sequence ID" value="PTB95635.1"/>
    <property type="molecule type" value="Genomic_DNA"/>
</dbReference>
<dbReference type="CDD" id="cd18084">
    <property type="entry name" value="RsmE-like"/>
    <property type="match status" value="1"/>
</dbReference>
<dbReference type="Proteomes" id="UP000240608">
    <property type="component" value="Unassembled WGS sequence"/>
</dbReference>
<dbReference type="AlphaFoldDB" id="A0A2T4DP99"/>
<dbReference type="InterPro" id="IPR046887">
    <property type="entry name" value="RsmE_PUA-like"/>
</dbReference>
<evidence type="ECO:0000256" key="3">
    <source>
        <dbReference type="ARBA" id="ARBA00022490"/>
    </source>
</evidence>
<dbReference type="GO" id="GO:0070475">
    <property type="term" value="P:rRNA base methylation"/>
    <property type="evidence" value="ECO:0007669"/>
    <property type="project" value="TreeGrafter"/>
</dbReference>
<dbReference type="EC" id="2.1.1.193" evidence="10"/>
<dbReference type="PIRSF" id="PIRSF015601">
    <property type="entry name" value="MTase_slr0722"/>
    <property type="match status" value="1"/>
</dbReference>
<dbReference type="GO" id="GO:0005737">
    <property type="term" value="C:cytoplasm"/>
    <property type="evidence" value="ECO:0007669"/>
    <property type="project" value="UniProtKB-SubCell"/>
</dbReference>
<evidence type="ECO:0000256" key="9">
    <source>
        <dbReference type="ARBA" id="ARBA00047944"/>
    </source>
</evidence>
<feature type="domain" description="Ribosomal RNA small subunit methyltransferase E PUA-like" evidence="12">
    <location>
        <begin position="18"/>
        <end position="61"/>
    </location>
</feature>
<dbReference type="Pfam" id="PF04452">
    <property type="entry name" value="Methyltrans_RNA"/>
    <property type="match status" value="1"/>
</dbReference>
<evidence type="ECO:0000259" key="12">
    <source>
        <dbReference type="Pfam" id="PF20260"/>
    </source>
</evidence>
<comment type="subcellular location">
    <subcellularLocation>
        <location evidence="1 10">Cytoplasm</location>
    </subcellularLocation>
</comment>
<comment type="caution">
    <text evidence="13">The sequence shown here is derived from an EMBL/GenBank/DDBJ whole genome shotgun (WGS) entry which is preliminary data.</text>
</comment>
<dbReference type="SUPFAM" id="SSF75217">
    <property type="entry name" value="alpha/beta knot"/>
    <property type="match status" value="1"/>
</dbReference>
<name>A0A2T4DP99_9BACT</name>
<evidence type="ECO:0000313" key="14">
    <source>
        <dbReference type="Proteomes" id="UP000240608"/>
    </source>
</evidence>
<dbReference type="InterPro" id="IPR029028">
    <property type="entry name" value="Alpha/beta_knot_MTases"/>
</dbReference>
<dbReference type="Pfam" id="PF20260">
    <property type="entry name" value="PUA_4"/>
    <property type="match status" value="1"/>
</dbReference>
<sequence>MILFYQPLLPEIQYLDLEESKHCVKVLRKQSGDIIHIVDGKGSFYEAEITVASHKKCEFIVKSKQQDTSHSFKRHIAISPTKNLDRMEWFVEKAVELGVDEISFLNCYHSERKVLKLDRLEKKAISAMKQSVKANLPKLHEIENFSPFVKNQPAEIKCIAFVDFHNPVHFKDKLKAEKETLILIGPEGDFSDEEVKEAESYGFEKVSLGSSRLRTETAGIAAVHLMNLR</sequence>
<dbReference type="GO" id="GO:0070042">
    <property type="term" value="F:rRNA (uridine-N3-)-methyltransferase activity"/>
    <property type="evidence" value="ECO:0007669"/>
    <property type="project" value="TreeGrafter"/>
</dbReference>
<evidence type="ECO:0000256" key="6">
    <source>
        <dbReference type="ARBA" id="ARBA00022679"/>
    </source>
</evidence>
<dbReference type="PANTHER" id="PTHR30027">
    <property type="entry name" value="RIBOSOMAL RNA SMALL SUBUNIT METHYLTRANSFERASE E"/>
    <property type="match status" value="1"/>
</dbReference>
<keyword evidence="3 10" id="KW-0963">Cytoplasm</keyword>
<evidence type="ECO:0000259" key="11">
    <source>
        <dbReference type="Pfam" id="PF04452"/>
    </source>
</evidence>
<organism evidence="13 14">
    <name type="scientific">Marivirga lumbricoides</name>
    <dbReference type="NCBI Taxonomy" id="1046115"/>
    <lineage>
        <taxon>Bacteria</taxon>
        <taxon>Pseudomonadati</taxon>
        <taxon>Bacteroidota</taxon>
        <taxon>Cytophagia</taxon>
        <taxon>Cytophagales</taxon>
        <taxon>Marivirgaceae</taxon>
        <taxon>Marivirga</taxon>
    </lineage>
</organism>
<evidence type="ECO:0000256" key="7">
    <source>
        <dbReference type="ARBA" id="ARBA00022691"/>
    </source>
</evidence>
<evidence type="ECO:0000256" key="1">
    <source>
        <dbReference type="ARBA" id="ARBA00004496"/>
    </source>
</evidence>
<dbReference type="Gene3D" id="2.40.240.20">
    <property type="entry name" value="Hypothetical PUA domain-like, domain 1"/>
    <property type="match status" value="1"/>
</dbReference>
<dbReference type="NCBIfam" id="NF008702">
    <property type="entry name" value="PRK11713.6-1"/>
    <property type="match status" value="1"/>
</dbReference>